<dbReference type="GO" id="GO:0071013">
    <property type="term" value="C:catalytic step 2 spliceosome"/>
    <property type="evidence" value="ECO:0007669"/>
    <property type="project" value="TreeGrafter"/>
</dbReference>
<dbReference type="PANTHER" id="PTHR18934:SF85">
    <property type="entry name" value="ATP-DEPENDENT RNA HELICASE DHX8"/>
    <property type="match status" value="1"/>
</dbReference>
<keyword evidence="2" id="KW-0378">Hydrolase</keyword>
<name>A0A5B0RJZ0_PUCGR</name>
<keyword evidence="2" id="KW-0067">ATP-binding</keyword>
<evidence type="ECO:0000256" key="1">
    <source>
        <dbReference type="SAM" id="MobiDB-lite"/>
    </source>
</evidence>
<dbReference type="PANTHER" id="PTHR18934">
    <property type="entry name" value="ATP-DEPENDENT RNA HELICASE"/>
    <property type="match status" value="1"/>
</dbReference>
<reference evidence="2 3" key="1">
    <citation type="submission" date="2019-05" db="EMBL/GenBank/DDBJ databases">
        <title>Emergence of the Ug99 lineage of the wheat stem rust pathogen through somatic hybridization.</title>
        <authorList>
            <person name="Li F."/>
            <person name="Upadhyaya N.M."/>
            <person name="Sperschneider J."/>
            <person name="Matny O."/>
            <person name="Nguyen-Phuc H."/>
            <person name="Mago R."/>
            <person name="Raley C."/>
            <person name="Miller M.E."/>
            <person name="Silverstein K.A.T."/>
            <person name="Henningsen E."/>
            <person name="Hirsch C.D."/>
            <person name="Visser B."/>
            <person name="Pretorius Z.A."/>
            <person name="Steffenson B.J."/>
            <person name="Schwessinger B."/>
            <person name="Dodds P.N."/>
            <person name="Figueroa M."/>
        </authorList>
    </citation>
    <scope>NUCLEOTIDE SEQUENCE [LARGE SCALE GENOMIC DNA]</scope>
    <source>
        <strain evidence="2 3">Ug99</strain>
    </source>
</reference>
<feature type="region of interest" description="Disordered" evidence="1">
    <location>
        <begin position="56"/>
        <end position="80"/>
    </location>
</feature>
<dbReference type="SUPFAM" id="SSF52540">
    <property type="entry name" value="P-loop containing nucleoside triphosphate hydrolases"/>
    <property type="match status" value="1"/>
</dbReference>
<evidence type="ECO:0000313" key="2">
    <source>
        <dbReference type="EMBL" id="KAA1126130.1"/>
    </source>
</evidence>
<dbReference type="InterPro" id="IPR027417">
    <property type="entry name" value="P-loop_NTPase"/>
</dbReference>
<dbReference type="EMBL" id="VDEP01000173">
    <property type="protein sequence ID" value="KAA1126130.1"/>
    <property type="molecule type" value="Genomic_DNA"/>
</dbReference>
<sequence>MESVTVQSSRLFAQVAASPSIQPQAPQSLPTALWALVVIIQLGLLTKLTDGETRLVGKKAEPSSTGPQPQDGGDPTIHQRREDCHRPLNSRHLLLNPDLALPYLDSSPDFSLLAAETSITIDGIYYVVDPGSVKKKAWDPRLGMDSLVVTPISQAQARQRSGRC</sequence>
<gene>
    <name evidence="2" type="primary">PRP22_4</name>
    <name evidence="2" type="ORF">PGTUg99_026178</name>
</gene>
<dbReference type="Proteomes" id="UP000325313">
    <property type="component" value="Unassembled WGS sequence"/>
</dbReference>
<dbReference type="GO" id="GO:0000390">
    <property type="term" value="P:spliceosomal complex disassembly"/>
    <property type="evidence" value="ECO:0007669"/>
    <property type="project" value="TreeGrafter"/>
</dbReference>
<evidence type="ECO:0000313" key="3">
    <source>
        <dbReference type="Proteomes" id="UP000325313"/>
    </source>
</evidence>
<dbReference type="Gene3D" id="3.40.50.300">
    <property type="entry name" value="P-loop containing nucleotide triphosphate hydrolases"/>
    <property type="match status" value="1"/>
</dbReference>
<dbReference type="GO" id="GO:0003724">
    <property type="term" value="F:RNA helicase activity"/>
    <property type="evidence" value="ECO:0007669"/>
    <property type="project" value="TreeGrafter"/>
</dbReference>
<comment type="caution">
    <text evidence="2">The sequence shown here is derived from an EMBL/GenBank/DDBJ whole genome shotgun (WGS) entry which is preliminary data.</text>
</comment>
<proteinExistence type="predicted"/>
<accession>A0A5B0RJZ0</accession>
<protein>
    <submittedName>
        <fullName evidence="2">DEAH-box ATP-dependent RNA helicase prp22</fullName>
    </submittedName>
</protein>
<keyword evidence="2" id="KW-0547">Nucleotide-binding</keyword>
<dbReference type="GO" id="GO:0003723">
    <property type="term" value="F:RNA binding"/>
    <property type="evidence" value="ECO:0007669"/>
    <property type="project" value="TreeGrafter"/>
</dbReference>
<organism evidence="2 3">
    <name type="scientific">Puccinia graminis f. sp. tritici</name>
    <dbReference type="NCBI Taxonomy" id="56615"/>
    <lineage>
        <taxon>Eukaryota</taxon>
        <taxon>Fungi</taxon>
        <taxon>Dikarya</taxon>
        <taxon>Basidiomycota</taxon>
        <taxon>Pucciniomycotina</taxon>
        <taxon>Pucciniomycetes</taxon>
        <taxon>Pucciniales</taxon>
        <taxon>Pucciniaceae</taxon>
        <taxon>Puccinia</taxon>
    </lineage>
</organism>
<keyword evidence="2" id="KW-0347">Helicase</keyword>
<dbReference type="AlphaFoldDB" id="A0A5B0RJZ0"/>